<sequence>MADHRFAAPLRVALGLRRRIADRVGRMIDWRIVHPVEGNRLYELYGTVDEQRRQLHELRESRDDLAHRLGELERQCAEMDRLQKWSANELERIIPQIAGQESQLESLREKIAPVPAADQAQIEESRTLIEEIRREHSQIRVRLTAVAQYEDRLRKLEDRTPSN</sequence>
<feature type="coiled-coil region" evidence="1">
    <location>
        <begin position="48"/>
        <end position="82"/>
    </location>
</feature>
<comment type="caution">
    <text evidence="2">The sequence shown here is derived from an EMBL/GenBank/DDBJ whole genome shotgun (WGS) entry which is preliminary data.</text>
</comment>
<accession>A0A1Q8CRZ8</accession>
<evidence type="ECO:0000256" key="1">
    <source>
        <dbReference type="SAM" id="Coils"/>
    </source>
</evidence>
<gene>
    <name evidence="2" type="ORF">BU204_13590</name>
</gene>
<dbReference type="Proteomes" id="UP000185596">
    <property type="component" value="Unassembled WGS sequence"/>
</dbReference>
<organism evidence="2 3">
    <name type="scientific">Actinophytocola xanthii</name>
    <dbReference type="NCBI Taxonomy" id="1912961"/>
    <lineage>
        <taxon>Bacteria</taxon>
        <taxon>Bacillati</taxon>
        <taxon>Actinomycetota</taxon>
        <taxon>Actinomycetes</taxon>
        <taxon>Pseudonocardiales</taxon>
        <taxon>Pseudonocardiaceae</taxon>
    </lineage>
</organism>
<keyword evidence="1" id="KW-0175">Coiled coil</keyword>
<keyword evidence="3" id="KW-1185">Reference proteome</keyword>
<evidence type="ECO:0000313" key="2">
    <source>
        <dbReference type="EMBL" id="OLF17139.1"/>
    </source>
</evidence>
<reference evidence="2 3" key="1">
    <citation type="submission" date="2016-12" db="EMBL/GenBank/DDBJ databases">
        <title>The draft genome sequence of Actinophytocola sp. 11-183.</title>
        <authorList>
            <person name="Wang W."/>
            <person name="Yuan L."/>
        </authorList>
    </citation>
    <scope>NUCLEOTIDE SEQUENCE [LARGE SCALE GENOMIC DNA]</scope>
    <source>
        <strain evidence="2 3">11-183</strain>
    </source>
</reference>
<dbReference type="EMBL" id="MSIE01000021">
    <property type="protein sequence ID" value="OLF17139.1"/>
    <property type="molecule type" value="Genomic_DNA"/>
</dbReference>
<proteinExistence type="predicted"/>
<evidence type="ECO:0000313" key="3">
    <source>
        <dbReference type="Proteomes" id="UP000185596"/>
    </source>
</evidence>
<name>A0A1Q8CRZ8_9PSEU</name>
<dbReference type="AlphaFoldDB" id="A0A1Q8CRZ8"/>
<dbReference type="STRING" id="1912961.BU204_13590"/>
<protein>
    <submittedName>
        <fullName evidence="2">Uncharacterized protein</fullName>
    </submittedName>
</protein>